<keyword evidence="12" id="KW-1185">Reference proteome</keyword>
<keyword evidence="11" id="KW-0067">ATP-binding</keyword>
<evidence type="ECO:0000256" key="6">
    <source>
        <dbReference type="ARBA" id="ARBA00022842"/>
    </source>
</evidence>
<sequence length="308" mass="34679">MKASHVSIVKLNLNKRANGKKGLVVAMQEEGEKGLKRLSSFVIEEEPFSDQDLQLIQSIESTFVSNNNNNSNRKRVTRRRLPPSLIALQHPNASSPYSSMRLPSFKFNGHIIYSNTFHQVQNATTHILQQINTQIPLGLDIEWKPTFKKGVSPGMVAVMQICFNNTHCHVLHLFHSGIPPNLRLLLQDPSFLKVGAGIGSDATKFFRDYDLSIKGVEDLSFHANRKLGGPPRNWGLASLTEKLLSKQLKKPSKIRLGNWETPILSKEQLEYAATDAFASWYLYQAIKDLPDAEEITDRHSKVEGVLQQ</sequence>
<protein>
    <recommendedName>
        <fullName evidence="8">3'-5' exonuclease</fullName>
    </recommendedName>
    <alternativeName>
        <fullName evidence="9">Werner Syndrome-like exonuclease</fullName>
    </alternativeName>
</protein>
<evidence type="ECO:0000256" key="9">
    <source>
        <dbReference type="ARBA" id="ARBA00042761"/>
    </source>
</evidence>
<evidence type="ECO:0000256" key="7">
    <source>
        <dbReference type="ARBA" id="ARBA00023242"/>
    </source>
</evidence>
<dbReference type="GO" id="GO:0046872">
    <property type="term" value="F:metal ion binding"/>
    <property type="evidence" value="ECO:0007669"/>
    <property type="project" value="UniProtKB-KW"/>
</dbReference>
<evidence type="ECO:0000259" key="10">
    <source>
        <dbReference type="SMART" id="SM00474"/>
    </source>
</evidence>
<keyword evidence="11" id="KW-0547">Nucleotide-binding</keyword>
<keyword evidence="6" id="KW-0460">Magnesium</keyword>
<evidence type="ECO:0000256" key="4">
    <source>
        <dbReference type="ARBA" id="ARBA00022801"/>
    </source>
</evidence>
<comment type="caution">
    <text evidence="11">The sequence shown here is derived from an EMBL/GenBank/DDBJ whole genome shotgun (WGS) entry which is preliminary data.</text>
</comment>
<dbReference type="GO" id="GO:0006139">
    <property type="term" value="P:nucleobase-containing compound metabolic process"/>
    <property type="evidence" value="ECO:0007669"/>
    <property type="project" value="InterPro"/>
</dbReference>
<keyword evidence="2" id="KW-0540">Nuclease</keyword>
<dbReference type="GO" id="GO:0008408">
    <property type="term" value="F:3'-5' exonuclease activity"/>
    <property type="evidence" value="ECO:0007669"/>
    <property type="project" value="InterPro"/>
</dbReference>
<organism evidence="11 12">
    <name type="scientific">Lupinus albus</name>
    <name type="common">White lupine</name>
    <name type="synonym">Lupinus termis</name>
    <dbReference type="NCBI Taxonomy" id="3870"/>
    <lineage>
        <taxon>Eukaryota</taxon>
        <taxon>Viridiplantae</taxon>
        <taxon>Streptophyta</taxon>
        <taxon>Embryophyta</taxon>
        <taxon>Tracheophyta</taxon>
        <taxon>Spermatophyta</taxon>
        <taxon>Magnoliopsida</taxon>
        <taxon>eudicotyledons</taxon>
        <taxon>Gunneridae</taxon>
        <taxon>Pentapetalae</taxon>
        <taxon>rosids</taxon>
        <taxon>fabids</taxon>
        <taxon>Fabales</taxon>
        <taxon>Fabaceae</taxon>
        <taxon>Papilionoideae</taxon>
        <taxon>50 kb inversion clade</taxon>
        <taxon>genistoids sensu lato</taxon>
        <taxon>core genistoids</taxon>
        <taxon>Genisteae</taxon>
        <taxon>Lupinus</taxon>
    </lineage>
</organism>
<dbReference type="OrthoDB" id="1920326at2759"/>
<evidence type="ECO:0000313" key="11">
    <source>
        <dbReference type="EMBL" id="KAE9587850.1"/>
    </source>
</evidence>
<evidence type="ECO:0000256" key="8">
    <source>
        <dbReference type="ARBA" id="ARBA00040531"/>
    </source>
</evidence>
<dbReference type="FunFam" id="3.30.420.10:FF:000114">
    <property type="entry name" value="Werner Syndrome-like exonuclease"/>
    <property type="match status" value="1"/>
</dbReference>
<dbReference type="GO" id="GO:0004386">
    <property type="term" value="F:helicase activity"/>
    <property type="evidence" value="ECO:0007669"/>
    <property type="project" value="UniProtKB-KW"/>
</dbReference>
<dbReference type="AlphaFoldDB" id="A0A6A4NEL1"/>
<dbReference type="InterPro" id="IPR036397">
    <property type="entry name" value="RNaseH_sf"/>
</dbReference>
<dbReference type="InterPro" id="IPR051132">
    <property type="entry name" value="3-5_Exonuclease_domain"/>
</dbReference>
<dbReference type="InterPro" id="IPR012337">
    <property type="entry name" value="RNaseH-like_sf"/>
</dbReference>
<keyword evidence="3" id="KW-0479">Metal-binding</keyword>
<accession>A0A6A4NEL1</accession>
<evidence type="ECO:0000256" key="2">
    <source>
        <dbReference type="ARBA" id="ARBA00022722"/>
    </source>
</evidence>
<dbReference type="SMART" id="SM00474">
    <property type="entry name" value="35EXOc"/>
    <property type="match status" value="1"/>
</dbReference>
<dbReference type="GO" id="GO:0005634">
    <property type="term" value="C:nucleus"/>
    <property type="evidence" value="ECO:0007669"/>
    <property type="project" value="UniProtKB-SubCell"/>
</dbReference>
<dbReference type="PANTHER" id="PTHR13620:SF109">
    <property type="entry name" value="3'-5' EXONUCLEASE"/>
    <property type="match status" value="1"/>
</dbReference>
<evidence type="ECO:0000256" key="3">
    <source>
        <dbReference type="ARBA" id="ARBA00022723"/>
    </source>
</evidence>
<gene>
    <name evidence="11" type="ORF">Lalb_Chr23g0278321</name>
</gene>
<evidence type="ECO:0000256" key="5">
    <source>
        <dbReference type="ARBA" id="ARBA00022839"/>
    </source>
</evidence>
<proteinExistence type="predicted"/>
<reference evidence="12" key="1">
    <citation type="journal article" date="2020" name="Nat. Commun.">
        <title>Genome sequence of the cluster root forming white lupin.</title>
        <authorList>
            <person name="Hufnagel B."/>
            <person name="Marques A."/>
            <person name="Soriano A."/>
            <person name="Marques L."/>
            <person name="Divol F."/>
            <person name="Doumas P."/>
            <person name="Sallet E."/>
            <person name="Mancinotti D."/>
            <person name="Carrere S."/>
            <person name="Marande W."/>
            <person name="Arribat S."/>
            <person name="Keller J."/>
            <person name="Huneau C."/>
            <person name="Blein T."/>
            <person name="Aime D."/>
            <person name="Laguerre M."/>
            <person name="Taylor J."/>
            <person name="Schubert V."/>
            <person name="Nelson M."/>
            <person name="Geu-Flores F."/>
            <person name="Crespi M."/>
            <person name="Gallardo-Guerrero K."/>
            <person name="Delaux P.-M."/>
            <person name="Salse J."/>
            <person name="Berges H."/>
            <person name="Guyot R."/>
            <person name="Gouzy J."/>
            <person name="Peret B."/>
        </authorList>
    </citation>
    <scope>NUCLEOTIDE SEQUENCE [LARGE SCALE GENOMIC DNA]</scope>
    <source>
        <strain evidence="12">cv. Amiga</strain>
    </source>
</reference>
<keyword evidence="5" id="KW-0269">Exonuclease</keyword>
<dbReference type="Gene3D" id="3.30.420.10">
    <property type="entry name" value="Ribonuclease H-like superfamily/Ribonuclease H"/>
    <property type="match status" value="1"/>
</dbReference>
<dbReference type="EMBL" id="WOCE01000023">
    <property type="protein sequence ID" value="KAE9587850.1"/>
    <property type="molecule type" value="Genomic_DNA"/>
</dbReference>
<dbReference type="GO" id="GO:0003676">
    <property type="term" value="F:nucleic acid binding"/>
    <property type="evidence" value="ECO:0007669"/>
    <property type="project" value="InterPro"/>
</dbReference>
<feature type="domain" description="3'-5' exonuclease" evidence="10">
    <location>
        <begin position="120"/>
        <end position="291"/>
    </location>
</feature>
<evidence type="ECO:0000313" key="12">
    <source>
        <dbReference type="Proteomes" id="UP000447434"/>
    </source>
</evidence>
<dbReference type="PANTHER" id="PTHR13620">
    <property type="entry name" value="3-5 EXONUCLEASE"/>
    <property type="match status" value="1"/>
</dbReference>
<dbReference type="Pfam" id="PF01612">
    <property type="entry name" value="DNA_pol_A_exo1"/>
    <property type="match status" value="1"/>
</dbReference>
<evidence type="ECO:0000256" key="1">
    <source>
        <dbReference type="ARBA" id="ARBA00004123"/>
    </source>
</evidence>
<dbReference type="Proteomes" id="UP000447434">
    <property type="component" value="Chromosome 23"/>
</dbReference>
<dbReference type="CDD" id="cd06141">
    <property type="entry name" value="WRN_exo"/>
    <property type="match status" value="1"/>
</dbReference>
<comment type="subcellular location">
    <subcellularLocation>
        <location evidence="1">Nucleus</location>
    </subcellularLocation>
</comment>
<dbReference type="InterPro" id="IPR002562">
    <property type="entry name" value="3'-5'_exonuclease_dom"/>
</dbReference>
<name>A0A6A4NEL1_LUPAL</name>
<keyword evidence="7" id="KW-0539">Nucleus</keyword>
<keyword evidence="4" id="KW-0378">Hydrolase</keyword>
<dbReference type="SUPFAM" id="SSF53098">
    <property type="entry name" value="Ribonuclease H-like"/>
    <property type="match status" value="1"/>
</dbReference>
<keyword evidence="11" id="KW-0347">Helicase</keyword>